<proteinExistence type="predicted"/>
<evidence type="ECO:0000256" key="3">
    <source>
        <dbReference type="SAM" id="MobiDB-lite"/>
    </source>
</evidence>
<accession>A0A557R1M7</accession>
<gene>
    <name evidence="5" type="ORF">FHP91_05305</name>
</gene>
<dbReference type="InterPro" id="IPR010376">
    <property type="entry name" value="GBBH-like_N"/>
</dbReference>
<feature type="compositionally biased region" description="Gly residues" evidence="3">
    <location>
        <begin position="132"/>
        <end position="142"/>
    </location>
</feature>
<evidence type="ECO:0000313" key="6">
    <source>
        <dbReference type="Proteomes" id="UP000319502"/>
    </source>
</evidence>
<keyword evidence="2" id="KW-0408">Iron</keyword>
<evidence type="ECO:0000256" key="1">
    <source>
        <dbReference type="ARBA" id="ARBA00022723"/>
    </source>
</evidence>
<dbReference type="InterPro" id="IPR038492">
    <property type="entry name" value="GBBH-like_N_sf"/>
</dbReference>
<dbReference type="AlphaFoldDB" id="A0A557R1M7"/>
<sequence>MAGLDSTTPLPTDIVLRTQSRVLEVAFDNGARYALPFEFLRVYSPSAEVRGHGAGQEVLQTGKRNVGVNGVEQVGNYALKIIFSDGHDSGLYSWDYLLMLGEQHDTLWQDYLERLTAENASRDIDTTTRPATGGGCGAGHKH</sequence>
<name>A0A557R1M7_9RHOO</name>
<dbReference type="Gene3D" id="3.30.2020.30">
    <property type="match status" value="1"/>
</dbReference>
<evidence type="ECO:0000313" key="5">
    <source>
        <dbReference type="EMBL" id="TVO59067.1"/>
    </source>
</evidence>
<organism evidence="5 6">
    <name type="scientific">Denitromonas halophila</name>
    <dbReference type="NCBI Taxonomy" id="1629404"/>
    <lineage>
        <taxon>Bacteria</taxon>
        <taxon>Pseudomonadati</taxon>
        <taxon>Pseudomonadota</taxon>
        <taxon>Betaproteobacteria</taxon>
        <taxon>Rhodocyclales</taxon>
        <taxon>Zoogloeaceae</taxon>
        <taxon>Denitromonas</taxon>
    </lineage>
</organism>
<evidence type="ECO:0000256" key="2">
    <source>
        <dbReference type="ARBA" id="ARBA00023004"/>
    </source>
</evidence>
<dbReference type="GO" id="GO:0046872">
    <property type="term" value="F:metal ion binding"/>
    <property type="evidence" value="ECO:0007669"/>
    <property type="project" value="UniProtKB-KW"/>
</dbReference>
<protein>
    <submittedName>
        <fullName evidence="5">DUF971 domain-containing protein</fullName>
    </submittedName>
</protein>
<comment type="caution">
    <text evidence="5">The sequence shown here is derived from an EMBL/GenBank/DDBJ whole genome shotgun (WGS) entry which is preliminary data.</text>
</comment>
<feature type="region of interest" description="Disordered" evidence="3">
    <location>
        <begin position="123"/>
        <end position="142"/>
    </location>
</feature>
<dbReference type="RefSeq" id="WP_144308572.1">
    <property type="nucleotide sequence ID" value="NZ_VMNK01000003.1"/>
</dbReference>
<evidence type="ECO:0000259" key="4">
    <source>
        <dbReference type="Pfam" id="PF06155"/>
    </source>
</evidence>
<dbReference type="EMBL" id="VMNK01000003">
    <property type="protein sequence ID" value="TVO59067.1"/>
    <property type="molecule type" value="Genomic_DNA"/>
</dbReference>
<dbReference type="OrthoDB" id="9794178at2"/>
<dbReference type="Pfam" id="PF06155">
    <property type="entry name" value="GBBH-like_N"/>
    <property type="match status" value="1"/>
</dbReference>
<dbReference type="PANTHER" id="PTHR35303">
    <property type="entry name" value="OS02G0197800 PROTEIN"/>
    <property type="match status" value="1"/>
</dbReference>
<feature type="domain" description="Gamma-butyrobetaine hydroxylase-like N-terminal" evidence="4">
    <location>
        <begin position="15"/>
        <end position="97"/>
    </location>
</feature>
<keyword evidence="1" id="KW-0479">Metal-binding</keyword>
<reference evidence="5 6" key="1">
    <citation type="submission" date="2019-07" db="EMBL/GenBank/DDBJ databases">
        <title>The pathways for chlorine oxyanion respiration interact through the shared metabolite chlorate.</title>
        <authorList>
            <person name="Barnum T.P."/>
            <person name="Cheng Y."/>
            <person name="Hill K.A."/>
            <person name="Lucas L.N."/>
            <person name="Carlson H.K."/>
            <person name="Coates J.D."/>
        </authorList>
    </citation>
    <scope>NUCLEOTIDE SEQUENCE [LARGE SCALE GENOMIC DNA]</scope>
    <source>
        <strain evidence="5 6">SFB-3</strain>
    </source>
</reference>
<dbReference type="Proteomes" id="UP000319502">
    <property type="component" value="Unassembled WGS sequence"/>
</dbReference>
<keyword evidence="6" id="KW-1185">Reference proteome</keyword>
<dbReference type="PANTHER" id="PTHR35303:SF5">
    <property type="entry name" value="OS02G0197800 PROTEIN"/>
    <property type="match status" value="1"/>
</dbReference>